<name>A0A840NUH7_9HYPH</name>
<organism evidence="2 3">
    <name type="scientific">Bartonella callosciuri</name>
    <dbReference type="NCBI Taxonomy" id="686223"/>
    <lineage>
        <taxon>Bacteria</taxon>
        <taxon>Pseudomonadati</taxon>
        <taxon>Pseudomonadota</taxon>
        <taxon>Alphaproteobacteria</taxon>
        <taxon>Hyphomicrobiales</taxon>
        <taxon>Bartonellaceae</taxon>
        <taxon>Bartonella</taxon>
    </lineage>
</organism>
<accession>A0A840NUH7</accession>
<dbReference type="GO" id="GO:0016887">
    <property type="term" value="F:ATP hydrolysis activity"/>
    <property type="evidence" value="ECO:0007669"/>
    <property type="project" value="InterPro"/>
</dbReference>
<dbReference type="Pfam" id="PF00005">
    <property type="entry name" value="ABC_tran"/>
    <property type="match status" value="1"/>
</dbReference>
<dbReference type="SUPFAM" id="SSF52540">
    <property type="entry name" value="P-loop containing nucleoside triphosphate hydrolases"/>
    <property type="match status" value="1"/>
</dbReference>
<dbReference type="GO" id="GO:0042626">
    <property type="term" value="F:ATPase-coupled transmembrane transporter activity"/>
    <property type="evidence" value="ECO:0007669"/>
    <property type="project" value="TreeGrafter"/>
</dbReference>
<dbReference type="AlphaFoldDB" id="A0A840NUH7"/>
<comment type="caution">
    <text evidence="2">The sequence shown here is derived from an EMBL/GenBank/DDBJ whole genome shotgun (WGS) entry which is preliminary data.</text>
</comment>
<dbReference type="PANTHER" id="PTHR24221:SF654">
    <property type="entry name" value="ATP-BINDING CASSETTE SUB-FAMILY B MEMBER 6"/>
    <property type="match status" value="1"/>
</dbReference>
<evidence type="ECO:0000259" key="1">
    <source>
        <dbReference type="Pfam" id="PF00005"/>
    </source>
</evidence>
<evidence type="ECO:0000313" key="3">
    <source>
        <dbReference type="Proteomes" id="UP000561417"/>
    </source>
</evidence>
<proteinExistence type="predicted"/>
<dbReference type="InterPro" id="IPR003439">
    <property type="entry name" value="ABC_transporter-like_ATP-bd"/>
</dbReference>
<feature type="domain" description="ABC transporter" evidence="1">
    <location>
        <begin position="5"/>
        <end position="46"/>
    </location>
</feature>
<dbReference type="InterPro" id="IPR027417">
    <property type="entry name" value="P-loop_NTPase"/>
</dbReference>
<dbReference type="PANTHER" id="PTHR24221">
    <property type="entry name" value="ATP-BINDING CASSETTE SUB-FAMILY B"/>
    <property type="match status" value="1"/>
</dbReference>
<evidence type="ECO:0000313" key="2">
    <source>
        <dbReference type="EMBL" id="MBB5072929.1"/>
    </source>
</evidence>
<protein>
    <submittedName>
        <fullName evidence="2">ABC-type multidrug transport system fused ATPase/permease subunit</fullName>
    </submittedName>
</protein>
<dbReference type="InterPro" id="IPR039421">
    <property type="entry name" value="Type_1_exporter"/>
</dbReference>
<keyword evidence="3" id="KW-1185">Reference proteome</keyword>
<dbReference type="Proteomes" id="UP000561417">
    <property type="component" value="Unassembled WGS sequence"/>
</dbReference>
<reference evidence="2 3" key="1">
    <citation type="submission" date="2020-08" db="EMBL/GenBank/DDBJ databases">
        <title>Genomic Encyclopedia of Type Strains, Phase IV (KMG-IV): sequencing the most valuable type-strain genomes for metagenomic binning, comparative biology and taxonomic classification.</title>
        <authorList>
            <person name="Goeker M."/>
        </authorList>
    </citation>
    <scope>NUCLEOTIDE SEQUENCE [LARGE SCALE GENOMIC DNA]</scope>
    <source>
        <strain evidence="2 3">DSM 28538</strain>
    </source>
</reference>
<dbReference type="Gene3D" id="3.40.50.300">
    <property type="entry name" value="P-loop containing nucleotide triphosphate hydrolases"/>
    <property type="match status" value="1"/>
</dbReference>
<dbReference type="GO" id="GO:0005524">
    <property type="term" value="F:ATP binding"/>
    <property type="evidence" value="ECO:0007669"/>
    <property type="project" value="InterPro"/>
</dbReference>
<dbReference type="EMBL" id="JACHIM010000001">
    <property type="protein sequence ID" value="MBB5072929.1"/>
    <property type="molecule type" value="Genomic_DNA"/>
</dbReference>
<sequence length="55" mass="5843">MKKADRYDTIVGKHGSQLSGGEKQRLAIARAVGKNAPILILDEATSALYVETEGA</sequence>
<gene>
    <name evidence="2" type="ORF">HNQ69_000033</name>
</gene>